<dbReference type="EMBL" id="JANJYI010000007">
    <property type="protein sequence ID" value="KAK2642232.1"/>
    <property type="molecule type" value="Genomic_DNA"/>
</dbReference>
<gene>
    <name evidence="1" type="ORF">Ddye_023995</name>
</gene>
<dbReference type="Proteomes" id="UP001280121">
    <property type="component" value="Unassembled WGS sequence"/>
</dbReference>
<protein>
    <submittedName>
        <fullName evidence="1">Uncharacterized protein</fullName>
    </submittedName>
</protein>
<comment type="caution">
    <text evidence="1">The sequence shown here is derived from an EMBL/GenBank/DDBJ whole genome shotgun (WGS) entry which is preliminary data.</text>
</comment>
<organism evidence="1 2">
    <name type="scientific">Dipteronia dyeriana</name>
    <dbReference type="NCBI Taxonomy" id="168575"/>
    <lineage>
        <taxon>Eukaryota</taxon>
        <taxon>Viridiplantae</taxon>
        <taxon>Streptophyta</taxon>
        <taxon>Embryophyta</taxon>
        <taxon>Tracheophyta</taxon>
        <taxon>Spermatophyta</taxon>
        <taxon>Magnoliopsida</taxon>
        <taxon>eudicotyledons</taxon>
        <taxon>Gunneridae</taxon>
        <taxon>Pentapetalae</taxon>
        <taxon>rosids</taxon>
        <taxon>malvids</taxon>
        <taxon>Sapindales</taxon>
        <taxon>Sapindaceae</taxon>
        <taxon>Hippocastanoideae</taxon>
        <taxon>Acereae</taxon>
        <taxon>Dipteronia</taxon>
    </lineage>
</organism>
<dbReference type="AlphaFoldDB" id="A0AAD9TU18"/>
<proteinExistence type="predicted"/>
<keyword evidence="2" id="KW-1185">Reference proteome</keyword>
<evidence type="ECO:0000313" key="2">
    <source>
        <dbReference type="Proteomes" id="UP001280121"/>
    </source>
</evidence>
<name>A0AAD9TU18_9ROSI</name>
<sequence length="93" mass="10241">MSASLLINMSSGWLSTDGDHMTPDEFVAAHTGVVMLQSPRIMSASNMYQTSLIKFFQNPSIGGTRVQSHPSKIKDFVLVLNMQDLGGPSLRWQ</sequence>
<accession>A0AAD9TU18</accession>
<reference evidence="1" key="1">
    <citation type="journal article" date="2023" name="Plant J.">
        <title>Genome sequences and population genomics provide insights into the demographic history, inbreeding, and mutation load of two 'living fossil' tree species of Dipteronia.</title>
        <authorList>
            <person name="Feng Y."/>
            <person name="Comes H.P."/>
            <person name="Chen J."/>
            <person name="Zhu S."/>
            <person name="Lu R."/>
            <person name="Zhang X."/>
            <person name="Li P."/>
            <person name="Qiu J."/>
            <person name="Olsen K.M."/>
            <person name="Qiu Y."/>
        </authorList>
    </citation>
    <scope>NUCLEOTIDE SEQUENCE</scope>
    <source>
        <strain evidence="1">KIB01</strain>
    </source>
</reference>
<evidence type="ECO:0000313" key="1">
    <source>
        <dbReference type="EMBL" id="KAK2642232.1"/>
    </source>
</evidence>